<keyword evidence="9" id="KW-0547">Nucleotide-binding</keyword>
<evidence type="ECO:0000259" key="17">
    <source>
        <dbReference type="Pfam" id="PF00224"/>
    </source>
</evidence>
<dbReference type="InterPro" id="IPR015793">
    <property type="entry name" value="Pyrv_Knase_brl"/>
</dbReference>
<name>A0ABS9WFS2_9ACTN</name>
<evidence type="ECO:0000256" key="7">
    <source>
        <dbReference type="ARBA" id="ARBA00022679"/>
    </source>
</evidence>
<dbReference type="EMBL" id="JAJMLW010000001">
    <property type="protein sequence ID" value="MCI2241644.1"/>
    <property type="molecule type" value="Genomic_DNA"/>
</dbReference>
<evidence type="ECO:0000256" key="11">
    <source>
        <dbReference type="ARBA" id="ARBA00022840"/>
    </source>
</evidence>
<evidence type="ECO:0000313" key="19">
    <source>
        <dbReference type="EMBL" id="MCI2241644.1"/>
    </source>
</evidence>
<keyword evidence="12 16" id="KW-0460">Magnesium</keyword>
<accession>A0ABS9WFS2</accession>
<dbReference type="InterPro" id="IPR036918">
    <property type="entry name" value="Pyrv_Knase_C_sf"/>
</dbReference>
<gene>
    <name evidence="19" type="primary">pyk</name>
    <name evidence="19" type="ORF">LPT13_04645</name>
</gene>
<evidence type="ECO:0000256" key="5">
    <source>
        <dbReference type="ARBA" id="ARBA00012142"/>
    </source>
</evidence>
<dbReference type="EC" id="2.7.1.40" evidence="5 15"/>
<evidence type="ECO:0000256" key="4">
    <source>
        <dbReference type="ARBA" id="ARBA00011881"/>
    </source>
</evidence>
<dbReference type="SUPFAM" id="SSF51621">
    <property type="entry name" value="Phosphoenolpyruvate/pyruvate domain"/>
    <property type="match status" value="1"/>
</dbReference>
<feature type="domain" description="Pyruvate kinase barrel" evidence="17">
    <location>
        <begin position="3"/>
        <end position="325"/>
    </location>
</feature>
<evidence type="ECO:0000256" key="12">
    <source>
        <dbReference type="ARBA" id="ARBA00022842"/>
    </source>
</evidence>
<dbReference type="Proteomes" id="UP001430755">
    <property type="component" value="Unassembled WGS sequence"/>
</dbReference>
<evidence type="ECO:0000256" key="13">
    <source>
        <dbReference type="ARBA" id="ARBA00023152"/>
    </source>
</evidence>
<comment type="subunit">
    <text evidence="4">Homotetramer.</text>
</comment>
<dbReference type="PANTHER" id="PTHR11817">
    <property type="entry name" value="PYRUVATE KINASE"/>
    <property type="match status" value="1"/>
</dbReference>
<dbReference type="GO" id="GO:0016301">
    <property type="term" value="F:kinase activity"/>
    <property type="evidence" value="ECO:0007669"/>
    <property type="project" value="UniProtKB-KW"/>
</dbReference>
<evidence type="ECO:0000256" key="9">
    <source>
        <dbReference type="ARBA" id="ARBA00022741"/>
    </source>
</evidence>
<dbReference type="PRINTS" id="PR01050">
    <property type="entry name" value="PYRUVTKNASE"/>
</dbReference>
<dbReference type="RefSeq" id="WP_242163996.1">
    <property type="nucleotide sequence ID" value="NZ_JAJMLW010000001.1"/>
</dbReference>
<evidence type="ECO:0000256" key="16">
    <source>
        <dbReference type="RuleBase" id="RU000504"/>
    </source>
</evidence>
<dbReference type="PROSITE" id="PS00110">
    <property type="entry name" value="PYRUVATE_KINASE"/>
    <property type="match status" value="1"/>
</dbReference>
<dbReference type="InterPro" id="IPR018209">
    <property type="entry name" value="Pyrv_Knase_AS"/>
</dbReference>
<comment type="similarity">
    <text evidence="3 16">Belongs to the pyruvate kinase family.</text>
</comment>
<dbReference type="Pfam" id="PF02887">
    <property type="entry name" value="PK_C"/>
    <property type="match status" value="1"/>
</dbReference>
<dbReference type="Gene3D" id="3.20.20.60">
    <property type="entry name" value="Phosphoenolpyruvate-binding domains"/>
    <property type="match status" value="1"/>
</dbReference>
<dbReference type="GO" id="GO:0004743">
    <property type="term" value="F:pyruvate kinase activity"/>
    <property type="evidence" value="ECO:0007669"/>
    <property type="project" value="UniProtKB-EC"/>
</dbReference>
<keyword evidence="10 16" id="KW-0418">Kinase</keyword>
<dbReference type="Gene3D" id="3.40.1380.20">
    <property type="entry name" value="Pyruvate kinase, C-terminal domain"/>
    <property type="match status" value="1"/>
</dbReference>
<evidence type="ECO:0000256" key="3">
    <source>
        <dbReference type="ARBA" id="ARBA00008663"/>
    </source>
</evidence>
<dbReference type="Gene3D" id="2.40.33.10">
    <property type="entry name" value="PK beta-barrel domain-like"/>
    <property type="match status" value="1"/>
</dbReference>
<dbReference type="InterPro" id="IPR040442">
    <property type="entry name" value="Pyrv_kinase-like_dom_sf"/>
</dbReference>
<evidence type="ECO:0000256" key="10">
    <source>
        <dbReference type="ARBA" id="ARBA00022777"/>
    </source>
</evidence>
<reference evidence="19" key="1">
    <citation type="submission" date="2021-11" db="EMBL/GenBank/DDBJ databases">
        <title>A Novel Adlercreutzia Species, isolated from a Allomyrina dichotoma larva feces.</title>
        <authorList>
            <person name="Suh M.K."/>
        </authorList>
    </citation>
    <scope>NUCLEOTIDE SEQUENCE</scope>
    <source>
        <strain evidence="19">JBNU-10</strain>
    </source>
</reference>
<sequence length="483" mass="51753">MTKRTKIICTMGPSVDDDETLSALIAAGMDVARLNFSHGTHAEHAERIARIRRVRQALGSPTAVMLDTKGPEIRTGRLAGGAPVRLAAGDPLILTADDVEGNAFRVSQTAPELPGCVAPGDRILLDDGLIGLTVESVEGADVFCTVENAGTLGERKSVNVPGVSVPLPAVTDKDRADLLFGIEQGVDYVAASFIRDGAGVREIRDFLAANGGGDIRIVAKVENADAVRNIDSIIQEADGVMVARGDLGVEVPEYTVPHIQKMIIRACNRESKPVITATQMLDSMIRNPRPTRAEVADVANAIYDGTDCVMLSGETAMGKYPVQAVRTMVEIAEETEPRLFDERFPDRERTRARVSMAVGLAAVQTAETLEAACIVAPTMSGRTARLISNLRPRMPIYAVTPSPRVMRQMQLSWGVTPLHDDVRGDMRQVIEKAEAVVAARGLVEPGDLAVFTAGDPDTSPEELVGSAFHGTTPTNVMYVVQIR</sequence>
<keyword evidence="8" id="KW-0479">Metal-binding</keyword>
<organism evidence="19 20">
    <name type="scientific">Adlercreutzia faecimuris</name>
    <dbReference type="NCBI Taxonomy" id="2897341"/>
    <lineage>
        <taxon>Bacteria</taxon>
        <taxon>Bacillati</taxon>
        <taxon>Actinomycetota</taxon>
        <taxon>Coriobacteriia</taxon>
        <taxon>Eggerthellales</taxon>
        <taxon>Eggerthellaceae</taxon>
        <taxon>Adlercreutzia</taxon>
    </lineage>
</organism>
<evidence type="ECO:0000256" key="1">
    <source>
        <dbReference type="ARBA" id="ARBA00001958"/>
    </source>
</evidence>
<dbReference type="InterPro" id="IPR015813">
    <property type="entry name" value="Pyrv/PenolPyrv_kinase-like_dom"/>
</dbReference>
<dbReference type="SUPFAM" id="SSF50800">
    <property type="entry name" value="PK beta-barrel domain-like"/>
    <property type="match status" value="1"/>
</dbReference>
<comment type="catalytic activity">
    <reaction evidence="16">
        <text>pyruvate + ATP = phosphoenolpyruvate + ADP + H(+)</text>
        <dbReference type="Rhea" id="RHEA:18157"/>
        <dbReference type="ChEBI" id="CHEBI:15361"/>
        <dbReference type="ChEBI" id="CHEBI:15378"/>
        <dbReference type="ChEBI" id="CHEBI:30616"/>
        <dbReference type="ChEBI" id="CHEBI:58702"/>
        <dbReference type="ChEBI" id="CHEBI:456216"/>
        <dbReference type="EC" id="2.7.1.40"/>
    </reaction>
</comment>
<protein>
    <recommendedName>
        <fullName evidence="6 15">Pyruvate kinase</fullName>
        <ecNumber evidence="5 15">2.7.1.40</ecNumber>
    </recommendedName>
</protein>
<keyword evidence="20" id="KW-1185">Reference proteome</keyword>
<keyword evidence="7 16" id="KW-0808">Transferase</keyword>
<evidence type="ECO:0000256" key="14">
    <source>
        <dbReference type="ARBA" id="ARBA00023317"/>
    </source>
</evidence>
<dbReference type="NCBIfam" id="NF004491">
    <property type="entry name" value="PRK05826.1"/>
    <property type="match status" value="1"/>
</dbReference>
<dbReference type="InterPro" id="IPR001697">
    <property type="entry name" value="Pyr_Knase"/>
</dbReference>
<proteinExistence type="inferred from homology"/>
<evidence type="ECO:0000256" key="15">
    <source>
        <dbReference type="NCBIfam" id="TIGR01064"/>
    </source>
</evidence>
<dbReference type="InterPro" id="IPR015795">
    <property type="entry name" value="Pyrv_Knase_C"/>
</dbReference>
<dbReference type="Pfam" id="PF00224">
    <property type="entry name" value="PK"/>
    <property type="match status" value="1"/>
</dbReference>
<dbReference type="NCBIfam" id="NF004978">
    <property type="entry name" value="PRK06354.1"/>
    <property type="match status" value="1"/>
</dbReference>
<keyword evidence="14 19" id="KW-0670">Pyruvate</keyword>
<comment type="cofactor">
    <cofactor evidence="1">
        <name>K(+)</name>
        <dbReference type="ChEBI" id="CHEBI:29103"/>
    </cofactor>
</comment>
<dbReference type="InterPro" id="IPR015806">
    <property type="entry name" value="Pyrv_Knase_insert_dom_sf"/>
</dbReference>
<evidence type="ECO:0000256" key="8">
    <source>
        <dbReference type="ARBA" id="ARBA00022723"/>
    </source>
</evidence>
<keyword evidence="11" id="KW-0067">ATP-binding</keyword>
<evidence type="ECO:0000313" key="20">
    <source>
        <dbReference type="Proteomes" id="UP001430755"/>
    </source>
</evidence>
<dbReference type="NCBIfam" id="TIGR01064">
    <property type="entry name" value="pyruv_kin"/>
    <property type="match status" value="1"/>
</dbReference>
<dbReference type="SUPFAM" id="SSF52935">
    <property type="entry name" value="PK C-terminal domain-like"/>
    <property type="match status" value="1"/>
</dbReference>
<comment type="pathway">
    <text evidence="2 16">Carbohydrate degradation; glycolysis; pyruvate from D-glyceraldehyde 3-phosphate: step 5/5.</text>
</comment>
<keyword evidence="13 16" id="KW-0324">Glycolysis</keyword>
<feature type="domain" description="Pyruvate kinase C-terminal" evidence="18">
    <location>
        <begin position="357"/>
        <end position="458"/>
    </location>
</feature>
<dbReference type="InterPro" id="IPR011037">
    <property type="entry name" value="Pyrv_Knase-like_insert_dom_sf"/>
</dbReference>
<evidence type="ECO:0000256" key="6">
    <source>
        <dbReference type="ARBA" id="ARBA00018587"/>
    </source>
</evidence>
<evidence type="ECO:0000256" key="2">
    <source>
        <dbReference type="ARBA" id="ARBA00004997"/>
    </source>
</evidence>
<comment type="caution">
    <text evidence="19">The sequence shown here is derived from an EMBL/GenBank/DDBJ whole genome shotgun (WGS) entry which is preliminary data.</text>
</comment>
<evidence type="ECO:0000259" key="18">
    <source>
        <dbReference type="Pfam" id="PF02887"/>
    </source>
</evidence>